<dbReference type="RefSeq" id="WP_138648055.1">
    <property type="nucleotide sequence ID" value="NZ_VCKW01000163.1"/>
</dbReference>
<feature type="binding site" evidence="8">
    <location>
        <position position="167"/>
    </location>
    <ligand>
        <name>3-phosphoshikimate</name>
        <dbReference type="ChEBI" id="CHEBI:145989"/>
    </ligand>
</feature>
<dbReference type="InterPro" id="IPR023193">
    <property type="entry name" value="EPSP_synthase_CS"/>
</dbReference>
<protein>
    <recommendedName>
        <fullName evidence="8">3-phosphoshikimate 1-carboxyvinyltransferase</fullName>
        <ecNumber evidence="8">2.5.1.19</ecNumber>
    </recommendedName>
    <alternativeName>
        <fullName evidence="8">5-enolpyruvylshikimate-3-phosphate synthase</fullName>
        <shortName evidence="8">EPSP synthase</shortName>
        <shortName evidence="8">EPSPS</shortName>
    </alternativeName>
</protein>
<feature type="binding site" evidence="8">
    <location>
        <position position="196"/>
    </location>
    <ligand>
        <name>3-phosphoshikimate</name>
        <dbReference type="ChEBI" id="CHEBI:145989"/>
    </ligand>
</feature>
<dbReference type="FunFam" id="3.65.10.10:FF:000010">
    <property type="entry name" value="3-phosphoshikimate 1-carboxyvinyltransferase"/>
    <property type="match status" value="1"/>
</dbReference>
<feature type="binding site" evidence="8">
    <location>
        <position position="382"/>
    </location>
    <ligand>
        <name>phosphoenolpyruvate</name>
        <dbReference type="ChEBI" id="CHEBI:58702"/>
    </ligand>
</feature>
<feature type="binding site" evidence="8">
    <location>
        <position position="121"/>
    </location>
    <ligand>
        <name>phosphoenolpyruvate</name>
        <dbReference type="ChEBI" id="CHEBI:58702"/>
    </ligand>
</feature>
<dbReference type="Proteomes" id="UP000309174">
    <property type="component" value="Unassembled WGS sequence"/>
</dbReference>
<feature type="binding site" evidence="8">
    <location>
        <position position="310"/>
    </location>
    <ligand>
        <name>3-phosphoshikimate</name>
        <dbReference type="ChEBI" id="CHEBI:145989"/>
    </ligand>
</feature>
<evidence type="ECO:0000259" key="9">
    <source>
        <dbReference type="Pfam" id="PF00275"/>
    </source>
</evidence>
<comment type="caution">
    <text evidence="10">The sequence shown here is derived from an EMBL/GenBank/DDBJ whole genome shotgun (WGS) entry which is preliminary data.</text>
</comment>
<dbReference type="Pfam" id="PF00275">
    <property type="entry name" value="EPSP_synthase"/>
    <property type="match status" value="1"/>
</dbReference>
<sequence>MPSPHWSAPVAHAPVDAVVPLPGSKSMTNRALILAALADGPSAITRPLHSRDTELMADALRALGVGIGEDFDDWQVLPGELTGPARVDVGLAGTVMRFLPPVAALASGEVAVDGDPRARERPMGPIITALRALGADIEDGGRGALPFTVRGAGAVNGGQVVIDASGSSQLVSGLLLAAPRFEKGVEVRHEGPPVPSAPHLEMTVRMLRDAGAAVETEKNLWHVAPGPLRGGERVIEPDLSNAAQFLGAALVTGGRVTVPDWPAETTQPGDALRGLLAQMGAEVSRGPDGLTVRGTGGFQGLDADLHEVGELTPVLAALAALADSPSRLTGIAHLRGHETDRLAALVTEINGLGGDVRELPDGLAITPRPLRGGVFHTYDDHRMVMAAAVLGLAVPGIEVENPGTVGKTLPNFTELWASMAAPA</sequence>
<proteinExistence type="inferred from homology"/>
<feature type="binding site" evidence="8">
    <location>
        <position position="25"/>
    </location>
    <ligand>
        <name>3-phosphoshikimate</name>
        <dbReference type="ChEBI" id="CHEBI:145989"/>
    </ligand>
</feature>
<feature type="binding site" evidence="8">
    <location>
        <position position="169"/>
    </location>
    <ligand>
        <name>phosphoenolpyruvate</name>
        <dbReference type="ChEBI" id="CHEBI:58702"/>
    </ligand>
</feature>
<keyword evidence="11" id="KW-1185">Reference proteome</keyword>
<feature type="binding site" evidence="8">
    <location>
        <position position="337"/>
    </location>
    <ligand>
        <name>3-phosphoshikimate</name>
        <dbReference type="ChEBI" id="CHEBI:145989"/>
    </ligand>
</feature>
<dbReference type="GO" id="GO:0009423">
    <property type="term" value="P:chorismate biosynthetic process"/>
    <property type="evidence" value="ECO:0007669"/>
    <property type="project" value="UniProtKB-UniRule"/>
</dbReference>
<keyword evidence="3 8" id="KW-0963">Cytoplasm</keyword>
<dbReference type="FunFam" id="3.65.10.10:FF:000011">
    <property type="entry name" value="3-phosphoshikimate 1-carboxyvinyltransferase"/>
    <property type="match status" value="1"/>
</dbReference>
<feature type="binding site" evidence="8">
    <location>
        <position position="26"/>
    </location>
    <ligand>
        <name>3-phosphoshikimate</name>
        <dbReference type="ChEBI" id="CHEBI:145989"/>
    </ligand>
</feature>
<dbReference type="NCBIfam" id="TIGR01356">
    <property type="entry name" value="aroA"/>
    <property type="match status" value="1"/>
</dbReference>
<reference evidence="10 11" key="1">
    <citation type="submission" date="2019-05" db="EMBL/GenBank/DDBJ databases">
        <title>Draft genome sequence of Actinomadura sp. 14C53.</title>
        <authorList>
            <person name="Saricaoglu S."/>
            <person name="Isik K."/>
        </authorList>
    </citation>
    <scope>NUCLEOTIDE SEQUENCE [LARGE SCALE GENOMIC DNA]</scope>
    <source>
        <strain evidence="10 11">14C53</strain>
    </source>
</reference>
<dbReference type="PANTHER" id="PTHR21090">
    <property type="entry name" value="AROM/DEHYDROQUINATE SYNTHASE"/>
    <property type="match status" value="1"/>
</dbReference>
<keyword evidence="6 8" id="KW-0057">Aromatic amino acid biosynthesis</keyword>
<dbReference type="InterPro" id="IPR001986">
    <property type="entry name" value="Enolpyruvate_Tfrase_dom"/>
</dbReference>
<feature type="binding site" evidence="8">
    <location>
        <position position="93"/>
    </location>
    <ligand>
        <name>phosphoenolpyruvate</name>
        <dbReference type="ChEBI" id="CHEBI:58702"/>
    </ligand>
</feature>
<feature type="binding site" evidence="8">
    <location>
        <position position="169"/>
    </location>
    <ligand>
        <name>3-phosphoshikimate</name>
        <dbReference type="ChEBI" id="CHEBI:145989"/>
    </ligand>
</feature>
<dbReference type="InterPro" id="IPR013792">
    <property type="entry name" value="RNA3'P_cycl/enolpyr_Trfase_a/b"/>
</dbReference>
<evidence type="ECO:0000256" key="5">
    <source>
        <dbReference type="ARBA" id="ARBA00022679"/>
    </source>
</evidence>
<comment type="caution">
    <text evidence="8">Lacks conserved residue(s) required for the propagation of feature annotation.</text>
</comment>
<dbReference type="GO" id="GO:0008652">
    <property type="term" value="P:amino acid biosynthetic process"/>
    <property type="evidence" value="ECO:0007669"/>
    <property type="project" value="UniProtKB-KW"/>
</dbReference>
<dbReference type="InterPro" id="IPR006264">
    <property type="entry name" value="EPSP_synthase"/>
</dbReference>
<comment type="similarity">
    <text evidence="2 8">Belongs to the EPSP synthase family.</text>
</comment>
<evidence type="ECO:0000256" key="1">
    <source>
        <dbReference type="ARBA" id="ARBA00004811"/>
    </source>
</evidence>
<dbReference type="AlphaFoldDB" id="A0A5C4J5V1"/>
<evidence type="ECO:0000256" key="3">
    <source>
        <dbReference type="ARBA" id="ARBA00022490"/>
    </source>
</evidence>
<dbReference type="SUPFAM" id="SSF55205">
    <property type="entry name" value="EPT/RTPC-like"/>
    <property type="match status" value="1"/>
</dbReference>
<dbReference type="UniPathway" id="UPA00053">
    <property type="reaction ID" value="UER00089"/>
</dbReference>
<dbReference type="EMBL" id="VCKW01000163">
    <property type="protein sequence ID" value="TMQ92448.1"/>
    <property type="molecule type" value="Genomic_DNA"/>
</dbReference>
<keyword evidence="5 8" id="KW-0808">Transferase</keyword>
<comment type="catalytic activity">
    <reaction evidence="7">
        <text>3-phosphoshikimate + phosphoenolpyruvate = 5-O-(1-carboxyvinyl)-3-phosphoshikimate + phosphate</text>
        <dbReference type="Rhea" id="RHEA:21256"/>
        <dbReference type="ChEBI" id="CHEBI:43474"/>
        <dbReference type="ChEBI" id="CHEBI:57701"/>
        <dbReference type="ChEBI" id="CHEBI:58702"/>
        <dbReference type="ChEBI" id="CHEBI:145989"/>
        <dbReference type="EC" id="2.5.1.19"/>
    </reaction>
    <physiologicalReaction direction="left-to-right" evidence="7">
        <dbReference type="Rhea" id="RHEA:21257"/>
    </physiologicalReaction>
</comment>
<evidence type="ECO:0000256" key="6">
    <source>
        <dbReference type="ARBA" id="ARBA00023141"/>
    </source>
</evidence>
<organism evidence="10 11">
    <name type="scientific">Actinomadura soli</name>
    <dbReference type="NCBI Taxonomy" id="2508997"/>
    <lineage>
        <taxon>Bacteria</taxon>
        <taxon>Bacillati</taxon>
        <taxon>Actinomycetota</taxon>
        <taxon>Actinomycetes</taxon>
        <taxon>Streptosporangiales</taxon>
        <taxon>Thermomonosporaceae</taxon>
        <taxon>Actinomadura</taxon>
    </lineage>
</organism>
<dbReference type="InterPro" id="IPR036968">
    <property type="entry name" value="Enolpyruvate_Tfrase_sf"/>
</dbReference>
<feature type="binding site" evidence="8">
    <location>
        <position position="168"/>
    </location>
    <ligand>
        <name>3-phosphoshikimate</name>
        <dbReference type="ChEBI" id="CHEBI:145989"/>
    </ligand>
</feature>
<evidence type="ECO:0000256" key="7">
    <source>
        <dbReference type="ARBA" id="ARBA00044633"/>
    </source>
</evidence>
<gene>
    <name evidence="8 10" type="primary">aroA</name>
    <name evidence="10" type="ORF">ETD83_27195</name>
</gene>
<dbReference type="GO" id="GO:0003866">
    <property type="term" value="F:3-phosphoshikimate 1-carboxyvinyltransferase activity"/>
    <property type="evidence" value="ECO:0007669"/>
    <property type="project" value="UniProtKB-UniRule"/>
</dbReference>
<feature type="binding site" evidence="8">
    <location>
        <position position="407"/>
    </location>
    <ligand>
        <name>phosphoenolpyruvate</name>
        <dbReference type="ChEBI" id="CHEBI:58702"/>
    </ligand>
</feature>
<dbReference type="GO" id="GO:0009073">
    <property type="term" value="P:aromatic amino acid family biosynthetic process"/>
    <property type="evidence" value="ECO:0007669"/>
    <property type="project" value="UniProtKB-KW"/>
</dbReference>
<comment type="pathway">
    <text evidence="1 8">Metabolic intermediate biosynthesis; chorismate biosynthesis; chorismate from D-erythrose 4-phosphate and phosphoenolpyruvate: step 6/7.</text>
</comment>
<dbReference type="CDD" id="cd01556">
    <property type="entry name" value="EPSP_synthase"/>
    <property type="match status" value="1"/>
</dbReference>
<evidence type="ECO:0000313" key="11">
    <source>
        <dbReference type="Proteomes" id="UP000309174"/>
    </source>
</evidence>
<dbReference type="PIRSF" id="PIRSF000505">
    <property type="entry name" value="EPSPS"/>
    <property type="match status" value="1"/>
</dbReference>
<name>A0A5C4J5V1_9ACTN</name>
<feature type="active site" description="Proton acceptor" evidence="8">
    <location>
        <position position="310"/>
    </location>
</feature>
<dbReference type="PANTHER" id="PTHR21090:SF5">
    <property type="entry name" value="PENTAFUNCTIONAL AROM POLYPEPTIDE"/>
    <property type="match status" value="1"/>
</dbReference>
<dbReference type="OrthoDB" id="9809920at2"/>
<dbReference type="EC" id="2.5.1.19" evidence="8"/>
<evidence type="ECO:0000256" key="2">
    <source>
        <dbReference type="ARBA" id="ARBA00009948"/>
    </source>
</evidence>
<feature type="binding site" evidence="8">
    <location>
        <position position="341"/>
    </location>
    <ligand>
        <name>phosphoenolpyruvate</name>
        <dbReference type="ChEBI" id="CHEBI:58702"/>
    </ligand>
</feature>
<feature type="binding site" evidence="8">
    <location>
        <position position="25"/>
    </location>
    <ligand>
        <name>phosphoenolpyruvate</name>
        <dbReference type="ChEBI" id="CHEBI:58702"/>
    </ligand>
</feature>
<comment type="subcellular location">
    <subcellularLocation>
        <location evidence="8">Cytoplasm</location>
    </subcellularLocation>
</comment>
<accession>A0A5C4J5V1</accession>
<feature type="domain" description="Enolpyruvate transferase" evidence="9">
    <location>
        <begin position="13"/>
        <end position="414"/>
    </location>
</feature>
<dbReference type="PROSITE" id="PS00885">
    <property type="entry name" value="EPSP_SYNTHASE_2"/>
    <property type="match status" value="1"/>
</dbReference>
<evidence type="ECO:0000256" key="4">
    <source>
        <dbReference type="ARBA" id="ARBA00022605"/>
    </source>
</evidence>
<evidence type="ECO:0000256" key="8">
    <source>
        <dbReference type="HAMAP-Rule" id="MF_00210"/>
    </source>
</evidence>
<dbReference type="HAMAP" id="MF_00210">
    <property type="entry name" value="EPSP_synth"/>
    <property type="match status" value="1"/>
</dbReference>
<dbReference type="Gene3D" id="3.65.10.10">
    <property type="entry name" value="Enolpyruvate transferase domain"/>
    <property type="match status" value="2"/>
</dbReference>
<dbReference type="GO" id="GO:0005737">
    <property type="term" value="C:cytoplasm"/>
    <property type="evidence" value="ECO:0007669"/>
    <property type="project" value="UniProtKB-SubCell"/>
</dbReference>
<dbReference type="PROSITE" id="PS00104">
    <property type="entry name" value="EPSP_SYNTHASE_1"/>
    <property type="match status" value="1"/>
</dbReference>
<evidence type="ECO:0000313" key="10">
    <source>
        <dbReference type="EMBL" id="TMQ92448.1"/>
    </source>
</evidence>
<keyword evidence="4 8" id="KW-0028">Amino-acid biosynthesis</keyword>
<feature type="binding site" evidence="8">
    <location>
        <position position="30"/>
    </location>
    <ligand>
        <name>3-phosphoshikimate</name>
        <dbReference type="ChEBI" id="CHEBI:145989"/>
    </ligand>
</feature>
<comment type="function">
    <text evidence="8">Catalyzes the transfer of the enolpyruvyl moiety of phosphoenolpyruvate (PEP) to the 5-hydroxyl of shikimate-3-phosphate (S3P) to produce enolpyruvyl shikimate-3-phosphate and inorganic phosphate.</text>
</comment>
<comment type="subunit">
    <text evidence="8">Monomer.</text>
</comment>